<sequence length="1292" mass="145956">MPKLWSTCGAKMHRLKAKISRRLHRSRHKEPAADNQSTSPDCKRSDPIEPAKELSQKRSTSVPSKPSITNRSQHEGAVPRSLPEKQRSLSTRDTRDEVNSVKGDDKTSDSNLPEIWMKPDSDEEVSINLWKEAFARLLQKTQDHLRELGYEPSSNTDPRDLDILLKDLRKKAKVCDEKGWKYKGEFVRDYAAKCATWIKWIGDLVVPFAPSQASGPWGLIKAALEIPVEYNNAMFALLGTVERVLHATFRGREYESAYATENSDIVDTLRGDLINVYAAVLEILSYSIRMLKQSTWAKILDTMFDKSSGRFSDLTAKEEELAMTAQACSAATGIKTSNDLQDIRKRLPRIEAQVIESLDELKSEEVLKILEWISPVQYGAHHDTVSGNRTPGTGEWLLQKNEFREWEEGSSSAVLWLRGSPGTGKTFLTSRVIDHVKTTLARVPNDEGFAYFYCYREEDIRTRPLAVARSYVRQLSANESKSNSSETDSLYIRSRLKSKYLYLRTHASDLGLKTCEELLTESLNLYPRTTLVLDAFDECDPASRGELLQLFKKLLSSSKRPVKLFIASRPDRDVQQQVRSHPNIEVQANDNQQDIEAYISQEMPRLIENNGAFRELREPVESTLSEKSQGMFQWTYLQLKQLERCVSSEAILECLQTLPRTLDDTYKKLLEEIEESHPHDRDLALRAFKWVLAAREPLPREALLDAIRINPDGTDAKLCASISDEALLALCRNLLVIDSERDVWRVSHLSVAEFFELRKSWTTAVTNLLVGKACLLFMLSEAWNETTHKFPRYQWEETPEWACFTRTFIYYLSCFWPTHIAILDPTGVSTEEFSPVVELLERFLGAPQDSSAQYRIWAQWYGAGLSPPEYSILAVCQFGFRQLPDSWWNNGELNLASTNIHDRTYVLLAAVYGHIQILRILLAKGGTVGIQGGPDDTNKSTPLINAVFYGHVEVARFLLKDAEADVNLEVDNVHWGLCAFEAAIRRQDMDMLQLLIFEGHAEVNVCLKYGGSPLAMATRDNWLEGTKSLVEQGGADVDMVLQYGPYGSALDAAARNFDSLNILKYLVGVKRANVNLAPQIGEYGSALATAVMGGNPECVQYLIEVGNADVNVPLSRRTGNVLTMSVMNWRVRLRQAHLVILSTMNKRVPDIRHFRFERRDIVRLLLAAGASVVSDIGDGVIVDAIECFKSETSLREIMIDAGSSLTDTIGKKRLIFDEDGAKDSLDMKITRAVGKATLVELQTAMWQQYKNGTLGIEEARYVERMYREDNILRLSETDLDILSTYFGKGVVI</sequence>
<dbReference type="InterPro" id="IPR056884">
    <property type="entry name" value="NPHP3-like_N"/>
</dbReference>
<evidence type="ECO:0000313" key="4">
    <source>
        <dbReference type="EMBL" id="BCR95391.1"/>
    </source>
</evidence>
<name>A0A7R7ZVU3_ASPKA</name>
<dbReference type="SMART" id="SM00248">
    <property type="entry name" value="ANK"/>
    <property type="match status" value="6"/>
</dbReference>
<reference evidence="4" key="1">
    <citation type="submission" date="2021-01" db="EMBL/GenBank/DDBJ databases">
        <authorList>
            <consortium name="Aspergillus luchuensis mut. kawachii IFO 4304 genome sequencing consortium"/>
            <person name="Kazuki M."/>
            <person name="Futagami T."/>
        </authorList>
    </citation>
    <scope>NUCLEOTIDE SEQUENCE</scope>
    <source>
        <strain evidence="4">IFO 4308</strain>
    </source>
</reference>
<feature type="compositionally biased region" description="Basic and acidic residues" evidence="2">
    <location>
        <begin position="82"/>
        <end position="108"/>
    </location>
</feature>
<feature type="compositionally biased region" description="Basic residues" evidence="2">
    <location>
        <begin position="11"/>
        <end position="28"/>
    </location>
</feature>
<evidence type="ECO:0000259" key="3">
    <source>
        <dbReference type="Pfam" id="PF24883"/>
    </source>
</evidence>
<accession>A0A7R7ZVU3</accession>
<feature type="compositionally biased region" description="Basic and acidic residues" evidence="2">
    <location>
        <begin position="41"/>
        <end position="56"/>
    </location>
</feature>
<dbReference type="SUPFAM" id="SSF52540">
    <property type="entry name" value="P-loop containing nucleoside triphosphate hydrolases"/>
    <property type="match status" value="1"/>
</dbReference>
<feature type="compositionally biased region" description="Polar residues" evidence="2">
    <location>
        <begin position="57"/>
        <end position="71"/>
    </location>
</feature>
<evidence type="ECO:0000256" key="2">
    <source>
        <dbReference type="SAM" id="MobiDB-lite"/>
    </source>
</evidence>
<feature type="region of interest" description="Disordered" evidence="2">
    <location>
        <begin position="1"/>
        <end position="117"/>
    </location>
</feature>
<dbReference type="Pfam" id="PF24883">
    <property type="entry name" value="NPHP3_N"/>
    <property type="match status" value="1"/>
</dbReference>
<keyword evidence="5" id="KW-1185">Reference proteome</keyword>
<feature type="domain" description="Nephrocystin 3-like N-terminal" evidence="3">
    <location>
        <begin position="392"/>
        <end position="569"/>
    </location>
</feature>
<dbReference type="KEGG" id="aluc:AKAW2_20331A"/>
<evidence type="ECO:0000256" key="1">
    <source>
        <dbReference type="ARBA" id="ARBA00022737"/>
    </source>
</evidence>
<gene>
    <name evidence="4" type="ORF">AKAW2_20331A</name>
</gene>
<dbReference type="Gene3D" id="1.25.40.20">
    <property type="entry name" value="Ankyrin repeat-containing domain"/>
    <property type="match status" value="1"/>
</dbReference>
<organism evidence="4 5">
    <name type="scientific">Aspergillus kawachii</name>
    <name type="common">White koji mold</name>
    <name type="synonym">Aspergillus awamori var. kawachi</name>
    <dbReference type="NCBI Taxonomy" id="1069201"/>
    <lineage>
        <taxon>Eukaryota</taxon>
        <taxon>Fungi</taxon>
        <taxon>Dikarya</taxon>
        <taxon>Ascomycota</taxon>
        <taxon>Pezizomycotina</taxon>
        <taxon>Eurotiomycetes</taxon>
        <taxon>Eurotiomycetidae</taxon>
        <taxon>Eurotiales</taxon>
        <taxon>Aspergillaceae</taxon>
        <taxon>Aspergillus</taxon>
        <taxon>Aspergillus subgen. Circumdati</taxon>
    </lineage>
</organism>
<dbReference type="InterPro" id="IPR002110">
    <property type="entry name" value="Ankyrin_rpt"/>
</dbReference>
<proteinExistence type="predicted"/>
<dbReference type="Pfam" id="PF12796">
    <property type="entry name" value="Ank_2"/>
    <property type="match status" value="2"/>
</dbReference>
<dbReference type="GeneID" id="64956716"/>
<dbReference type="RefSeq" id="XP_041539157.1">
    <property type="nucleotide sequence ID" value="XM_041685032.1"/>
</dbReference>
<dbReference type="InterPro" id="IPR036770">
    <property type="entry name" value="Ankyrin_rpt-contain_sf"/>
</dbReference>
<dbReference type="PANTHER" id="PTHR10039">
    <property type="entry name" value="AMELOGENIN"/>
    <property type="match status" value="1"/>
</dbReference>
<dbReference type="PANTHER" id="PTHR10039:SF15">
    <property type="entry name" value="NACHT DOMAIN-CONTAINING PROTEIN"/>
    <property type="match status" value="1"/>
</dbReference>
<dbReference type="Gene3D" id="3.40.50.300">
    <property type="entry name" value="P-loop containing nucleotide triphosphate hydrolases"/>
    <property type="match status" value="1"/>
</dbReference>
<evidence type="ECO:0000313" key="5">
    <source>
        <dbReference type="Proteomes" id="UP000661280"/>
    </source>
</evidence>
<dbReference type="EMBL" id="AP024426">
    <property type="protein sequence ID" value="BCR95391.1"/>
    <property type="molecule type" value="Genomic_DNA"/>
</dbReference>
<dbReference type="InterPro" id="IPR027417">
    <property type="entry name" value="P-loop_NTPase"/>
</dbReference>
<protein>
    <recommendedName>
        <fullName evidence="3">Nephrocystin 3-like N-terminal domain-containing protein</fullName>
    </recommendedName>
</protein>
<keyword evidence="1" id="KW-0677">Repeat</keyword>
<dbReference type="SUPFAM" id="SSF48403">
    <property type="entry name" value="Ankyrin repeat"/>
    <property type="match status" value="1"/>
</dbReference>
<dbReference type="Proteomes" id="UP000661280">
    <property type="component" value="Chromosome 2"/>
</dbReference>
<dbReference type="OrthoDB" id="4472712at2759"/>
<reference evidence="4" key="2">
    <citation type="submission" date="2021-02" db="EMBL/GenBank/DDBJ databases">
        <title>Aspergillus luchuensis mut. kawachii IFO 4304 genome sequence.</title>
        <authorList>
            <person name="Mori K."/>
            <person name="Kadooka C."/>
            <person name="Goto M."/>
            <person name="Futagami T."/>
        </authorList>
    </citation>
    <scope>NUCLEOTIDE SEQUENCE</scope>
    <source>
        <strain evidence="4">IFO 4308</strain>
    </source>
</reference>